<dbReference type="PhylomeDB" id="A0A0G4EBJ0"/>
<dbReference type="VEuPathDB" id="CryptoDB:Vbra_11047"/>
<evidence type="ECO:0000313" key="6">
    <source>
        <dbReference type="EMBL" id="CEL92663.1"/>
    </source>
</evidence>
<feature type="domain" description="TLDc" evidence="5">
    <location>
        <begin position="36"/>
        <end position="199"/>
    </location>
</feature>
<keyword evidence="3" id="KW-0496">Mitochondrion</keyword>
<sequence>MLLICVASTCVEDAEAQQVHLRRVQEASPPNGTSLSASEYEALLGLLGGNDTTQLTSLYRSSVHGTTYGDLLRGMGDAKPFVFVIKKDKYVFGAFINCSIQLPDDPTKRRSTGCRIVWASGREGSVFGAKVFIGSGEILSLGYGGRSFWDDPSADDIRSCRQYTSSDDMPEGYTGEKDEDGNAVLGGAKDFMADEIEVLQVDTEQASLPAGTSLSASEYEGLLGLVGNGTKKLTSLYRASVHGTTYGDLLRYVGYAKPLVLVIKKSQYVFGAFISARIWLPDDPTSYRRYLCHVWLSSLAGHFTAPTKIDIPRLDQYMAVAGREGDVAGANVDIGGTLWLGAGSRDSGRPAADVRRCAQAIDSNYVPVGYMGVREQDGDSPFFGHTLLGGSEYFTADEIEVLHAGQ</sequence>
<evidence type="ECO:0000256" key="3">
    <source>
        <dbReference type="ARBA" id="ARBA00023128"/>
    </source>
</evidence>
<dbReference type="PANTHER" id="PTHR23354:SF62">
    <property type="entry name" value="MUSTARD, ISOFORM V"/>
    <property type="match status" value="1"/>
</dbReference>
<accession>A0A0G4EBJ0</accession>
<organism evidence="6 7">
    <name type="scientific">Vitrella brassicaformis (strain CCMP3155)</name>
    <dbReference type="NCBI Taxonomy" id="1169540"/>
    <lineage>
        <taxon>Eukaryota</taxon>
        <taxon>Sar</taxon>
        <taxon>Alveolata</taxon>
        <taxon>Colpodellida</taxon>
        <taxon>Vitrellaceae</taxon>
        <taxon>Vitrella</taxon>
    </lineage>
</organism>
<dbReference type="EMBL" id="CDMY01000098">
    <property type="protein sequence ID" value="CEL92663.1"/>
    <property type="molecule type" value="Genomic_DNA"/>
</dbReference>
<proteinExistence type="inferred from homology"/>
<comment type="subcellular location">
    <subcellularLocation>
        <location evidence="1">Mitochondrion</location>
    </subcellularLocation>
</comment>
<dbReference type="Proteomes" id="UP000041254">
    <property type="component" value="Unassembled WGS sequence"/>
</dbReference>
<dbReference type="InterPro" id="IPR006571">
    <property type="entry name" value="TLDc_dom"/>
</dbReference>
<gene>
    <name evidence="6" type="ORF">Vbra_11047</name>
</gene>
<reference evidence="6 7" key="1">
    <citation type="submission" date="2014-11" db="EMBL/GenBank/DDBJ databases">
        <authorList>
            <person name="Zhu J."/>
            <person name="Qi W."/>
            <person name="Song R."/>
        </authorList>
    </citation>
    <scope>NUCLEOTIDE SEQUENCE [LARGE SCALE GENOMIC DNA]</scope>
</reference>
<evidence type="ECO:0000256" key="2">
    <source>
        <dbReference type="ARBA" id="ARBA00009540"/>
    </source>
</evidence>
<evidence type="ECO:0000313" key="7">
    <source>
        <dbReference type="Proteomes" id="UP000041254"/>
    </source>
</evidence>
<evidence type="ECO:0000259" key="5">
    <source>
        <dbReference type="Pfam" id="PF07534"/>
    </source>
</evidence>
<comment type="similarity">
    <text evidence="2">Belongs to the OXR1 family.</text>
</comment>
<dbReference type="PANTHER" id="PTHR23354">
    <property type="entry name" value="NUCLEOLAR PROTEIN 7/ESTROGEN RECEPTOR COACTIVATOR-RELATED"/>
    <property type="match status" value="1"/>
</dbReference>
<name>A0A0G4EBJ0_VITBC</name>
<evidence type="ECO:0000256" key="1">
    <source>
        <dbReference type="ARBA" id="ARBA00004173"/>
    </source>
</evidence>
<dbReference type="AlphaFoldDB" id="A0A0G4EBJ0"/>
<dbReference type="InParanoid" id="A0A0G4EBJ0"/>
<feature type="domain" description="TLDc" evidence="5">
    <location>
        <begin position="229"/>
        <end position="401"/>
    </location>
</feature>
<keyword evidence="7" id="KW-1185">Reference proteome</keyword>
<dbReference type="Pfam" id="PF07534">
    <property type="entry name" value="TLD"/>
    <property type="match status" value="2"/>
</dbReference>
<dbReference type="GO" id="GO:0005739">
    <property type="term" value="C:mitochondrion"/>
    <property type="evidence" value="ECO:0007669"/>
    <property type="project" value="UniProtKB-SubCell"/>
</dbReference>
<evidence type="ECO:0000256" key="4">
    <source>
        <dbReference type="ARBA" id="ARBA00040604"/>
    </source>
</evidence>
<protein>
    <recommendedName>
        <fullName evidence="4">Oxidation resistance protein 1</fullName>
    </recommendedName>
</protein>